<feature type="domain" description="Methyltransferase small" evidence="7">
    <location>
        <begin position="39"/>
        <end position="123"/>
    </location>
</feature>
<evidence type="ECO:0000313" key="8">
    <source>
        <dbReference type="EMBL" id="MFC6669157.1"/>
    </source>
</evidence>
<protein>
    <recommendedName>
        <fullName evidence="6">tRNA1(Val) (adenine(37)-N6)-methyltransferase</fullName>
        <ecNumber evidence="6">2.1.1.223</ecNumber>
    </recommendedName>
    <alternativeName>
        <fullName evidence="6">tRNA m6A37 methyltransferase</fullName>
    </alternativeName>
</protein>
<dbReference type="CDD" id="cd02440">
    <property type="entry name" value="AdoMet_MTases"/>
    <property type="match status" value="1"/>
</dbReference>
<comment type="caution">
    <text evidence="8">The sequence shown here is derived from an EMBL/GenBank/DDBJ whole genome shotgun (WGS) entry which is preliminary data.</text>
</comment>
<organism evidence="8 9">
    <name type="scientific">Marinobacterium aestuariivivens</name>
    <dbReference type="NCBI Taxonomy" id="1698799"/>
    <lineage>
        <taxon>Bacteria</taxon>
        <taxon>Pseudomonadati</taxon>
        <taxon>Pseudomonadota</taxon>
        <taxon>Gammaproteobacteria</taxon>
        <taxon>Oceanospirillales</taxon>
        <taxon>Oceanospirillaceae</taxon>
        <taxon>Marinobacterium</taxon>
    </lineage>
</organism>
<comment type="catalytic activity">
    <reaction evidence="6">
        <text>adenosine(37) in tRNA1(Val) + S-adenosyl-L-methionine = N(6)-methyladenosine(37) in tRNA1(Val) + S-adenosyl-L-homocysteine + H(+)</text>
        <dbReference type="Rhea" id="RHEA:43160"/>
        <dbReference type="Rhea" id="RHEA-COMP:10369"/>
        <dbReference type="Rhea" id="RHEA-COMP:10370"/>
        <dbReference type="ChEBI" id="CHEBI:15378"/>
        <dbReference type="ChEBI" id="CHEBI:57856"/>
        <dbReference type="ChEBI" id="CHEBI:59789"/>
        <dbReference type="ChEBI" id="CHEBI:74411"/>
        <dbReference type="ChEBI" id="CHEBI:74449"/>
        <dbReference type="EC" id="2.1.1.223"/>
    </reaction>
</comment>
<keyword evidence="5 6" id="KW-0819">tRNA processing</keyword>
<comment type="subcellular location">
    <subcellularLocation>
        <location evidence="6">Cytoplasm</location>
    </subcellularLocation>
</comment>
<dbReference type="Proteomes" id="UP001596422">
    <property type="component" value="Unassembled WGS sequence"/>
</dbReference>
<proteinExistence type="inferred from homology"/>
<dbReference type="InterPro" id="IPR022882">
    <property type="entry name" value="tRNA_adenine-N6_MeTrfase"/>
</dbReference>
<reference evidence="9" key="1">
    <citation type="journal article" date="2019" name="Int. J. Syst. Evol. Microbiol.">
        <title>The Global Catalogue of Microorganisms (GCM) 10K type strain sequencing project: providing services to taxonomists for standard genome sequencing and annotation.</title>
        <authorList>
            <consortium name="The Broad Institute Genomics Platform"/>
            <consortium name="The Broad Institute Genome Sequencing Center for Infectious Disease"/>
            <person name="Wu L."/>
            <person name="Ma J."/>
        </authorList>
    </citation>
    <scope>NUCLEOTIDE SEQUENCE [LARGE SCALE GENOMIC DNA]</scope>
    <source>
        <strain evidence="9">NBRC 111756</strain>
    </source>
</reference>
<evidence type="ECO:0000313" key="9">
    <source>
        <dbReference type="Proteomes" id="UP001596422"/>
    </source>
</evidence>
<evidence type="ECO:0000256" key="4">
    <source>
        <dbReference type="ARBA" id="ARBA00022691"/>
    </source>
</evidence>
<dbReference type="InterPro" id="IPR029063">
    <property type="entry name" value="SAM-dependent_MTases_sf"/>
</dbReference>
<accession>A0ABW1ZTU1</accession>
<dbReference type="PROSITE" id="PS00092">
    <property type="entry name" value="N6_MTASE"/>
    <property type="match status" value="1"/>
</dbReference>
<keyword evidence="1 6" id="KW-0963">Cytoplasm</keyword>
<dbReference type="PANTHER" id="PTHR47739">
    <property type="entry name" value="TRNA1(VAL) (ADENINE(37)-N6)-METHYLTRANSFERASE"/>
    <property type="match status" value="1"/>
</dbReference>
<dbReference type="InterPro" id="IPR007848">
    <property type="entry name" value="Small_mtfrase_dom"/>
</dbReference>
<dbReference type="InterPro" id="IPR050210">
    <property type="entry name" value="tRNA_Adenine-N(6)_MTase"/>
</dbReference>
<evidence type="ECO:0000256" key="6">
    <source>
        <dbReference type="HAMAP-Rule" id="MF_01872"/>
    </source>
</evidence>
<name>A0ABW1ZTU1_9GAMM</name>
<evidence type="ECO:0000259" key="7">
    <source>
        <dbReference type="Pfam" id="PF05175"/>
    </source>
</evidence>
<evidence type="ECO:0000256" key="2">
    <source>
        <dbReference type="ARBA" id="ARBA00022603"/>
    </source>
</evidence>
<keyword evidence="2 6" id="KW-0489">Methyltransferase</keyword>
<dbReference type="RefSeq" id="WP_379907736.1">
    <property type="nucleotide sequence ID" value="NZ_JBHSWE010000001.1"/>
</dbReference>
<dbReference type="SUPFAM" id="SSF53335">
    <property type="entry name" value="S-adenosyl-L-methionine-dependent methyltransferases"/>
    <property type="match status" value="1"/>
</dbReference>
<dbReference type="EMBL" id="JBHSWE010000001">
    <property type="protein sequence ID" value="MFC6669157.1"/>
    <property type="molecule type" value="Genomic_DNA"/>
</dbReference>
<dbReference type="GO" id="GO:0008168">
    <property type="term" value="F:methyltransferase activity"/>
    <property type="evidence" value="ECO:0007669"/>
    <property type="project" value="UniProtKB-KW"/>
</dbReference>
<keyword evidence="4 6" id="KW-0949">S-adenosyl-L-methionine</keyword>
<dbReference type="HAMAP" id="MF_01872">
    <property type="entry name" value="tRNA_methyltr_YfiC"/>
    <property type="match status" value="1"/>
</dbReference>
<gene>
    <name evidence="8" type="ORF">ACFQDL_02810</name>
</gene>
<dbReference type="InterPro" id="IPR002052">
    <property type="entry name" value="DNA_methylase_N6_adenine_CS"/>
</dbReference>
<keyword evidence="3 6" id="KW-0808">Transferase</keyword>
<comment type="function">
    <text evidence="6">Specifically methylates the adenine in position 37 of tRNA(1)(Val) (anticodon cmo5UAC).</text>
</comment>
<evidence type="ECO:0000256" key="1">
    <source>
        <dbReference type="ARBA" id="ARBA00022490"/>
    </source>
</evidence>
<comment type="similarity">
    <text evidence="6">Belongs to the methyltransferase superfamily. tRNA (adenine-N(6)-)-methyltransferase family.</text>
</comment>
<dbReference type="Pfam" id="PF05175">
    <property type="entry name" value="MTS"/>
    <property type="match status" value="1"/>
</dbReference>
<sequence>MPRRRNSYFQCRQFRIEQGDCAMKVTTDASLLGAWAPVGQARRLLDIGTGTGLLALFAAQRSPARIDAVEVDAAAAEQARQNFAASPWADRLQLIEGDIRDLARDMPGQYDAILCNPPFFSASTPNRCERLARARHNDALPLADLLDVLERLLSGDGRAWLLLPPKETGEVLAGLEQRDLHPRGQLEVCNDADSEPHRIVLQLEKRPGPCAVEEIRLYERHPFHTEEAAQLFEPYYVKLRRRP</sequence>
<dbReference type="EC" id="2.1.1.223" evidence="6"/>
<evidence type="ECO:0000256" key="3">
    <source>
        <dbReference type="ARBA" id="ARBA00022679"/>
    </source>
</evidence>
<dbReference type="PANTHER" id="PTHR47739:SF1">
    <property type="entry name" value="TRNA1(VAL) (ADENINE(37)-N6)-METHYLTRANSFERASE"/>
    <property type="match status" value="1"/>
</dbReference>
<evidence type="ECO:0000256" key="5">
    <source>
        <dbReference type="ARBA" id="ARBA00022694"/>
    </source>
</evidence>
<keyword evidence="9" id="KW-1185">Reference proteome</keyword>
<dbReference type="GO" id="GO:0032259">
    <property type="term" value="P:methylation"/>
    <property type="evidence" value="ECO:0007669"/>
    <property type="project" value="UniProtKB-KW"/>
</dbReference>
<dbReference type="Gene3D" id="3.40.50.150">
    <property type="entry name" value="Vaccinia Virus protein VP39"/>
    <property type="match status" value="1"/>
</dbReference>